<dbReference type="EMBL" id="JAZHXI010000006">
    <property type="protein sequence ID" value="KAL2071018.1"/>
    <property type="molecule type" value="Genomic_DNA"/>
</dbReference>
<dbReference type="InterPro" id="IPR036318">
    <property type="entry name" value="FAD-bd_PCMH-like_sf"/>
</dbReference>
<dbReference type="SUPFAM" id="SSF56176">
    <property type="entry name" value="FAD-binding/transporter-associated domain-like"/>
    <property type="match status" value="1"/>
</dbReference>
<accession>A0ABR4CNW9</accession>
<comment type="caution">
    <text evidence="6">The sequence shown here is derived from an EMBL/GenBank/DDBJ whole genome shotgun (WGS) entry which is preliminary data.</text>
</comment>
<dbReference type="Gene3D" id="3.30.465.10">
    <property type="match status" value="1"/>
</dbReference>
<reference evidence="6 7" key="1">
    <citation type="journal article" date="2024" name="Commun. Biol.">
        <title>Comparative genomic analysis of thermophilic fungi reveals convergent evolutionary adaptations and gene losses.</title>
        <authorList>
            <person name="Steindorff A.S."/>
            <person name="Aguilar-Pontes M.V."/>
            <person name="Robinson A.J."/>
            <person name="Andreopoulos B."/>
            <person name="LaButti K."/>
            <person name="Kuo A."/>
            <person name="Mondo S."/>
            <person name="Riley R."/>
            <person name="Otillar R."/>
            <person name="Haridas S."/>
            <person name="Lipzen A."/>
            <person name="Grimwood J."/>
            <person name="Schmutz J."/>
            <person name="Clum A."/>
            <person name="Reid I.D."/>
            <person name="Moisan M.C."/>
            <person name="Butler G."/>
            <person name="Nguyen T.T.M."/>
            <person name="Dewar K."/>
            <person name="Conant G."/>
            <person name="Drula E."/>
            <person name="Henrissat B."/>
            <person name="Hansel C."/>
            <person name="Singer S."/>
            <person name="Hutchinson M.I."/>
            <person name="de Vries R.P."/>
            <person name="Natvig D.O."/>
            <person name="Powell A.J."/>
            <person name="Tsang A."/>
            <person name="Grigoriev I.V."/>
        </authorList>
    </citation>
    <scope>NUCLEOTIDE SEQUENCE [LARGE SCALE GENOMIC DNA]</scope>
    <source>
        <strain evidence="6 7">CBS 494.80</strain>
    </source>
</reference>
<evidence type="ECO:0000256" key="4">
    <source>
        <dbReference type="ARBA" id="ARBA00023002"/>
    </source>
</evidence>
<evidence type="ECO:0000256" key="3">
    <source>
        <dbReference type="ARBA" id="ARBA00022827"/>
    </source>
</evidence>
<feature type="domain" description="FAD-binding PCMH-type" evidence="5">
    <location>
        <begin position="56"/>
        <end position="227"/>
    </location>
</feature>
<name>A0ABR4CNW9_9HELO</name>
<dbReference type="PROSITE" id="PS51387">
    <property type="entry name" value="FAD_PCMH"/>
    <property type="match status" value="1"/>
</dbReference>
<dbReference type="InterPro" id="IPR006094">
    <property type="entry name" value="Oxid_FAD_bind_N"/>
</dbReference>
<evidence type="ECO:0000259" key="5">
    <source>
        <dbReference type="PROSITE" id="PS51387"/>
    </source>
</evidence>
<evidence type="ECO:0000313" key="6">
    <source>
        <dbReference type="EMBL" id="KAL2071018.1"/>
    </source>
</evidence>
<dbReference type="Pfam" id="PF01565">
    <property type="entry name" value="FAD_binding_4"/>
    <property type="match status" value="1"/>
</dbReference>
<dbReference type="InterPro" id="IPR050416">
    <property type="entry name" value="FAD-linked_Oxidoreductase"/>
</dbReference>
<dbReference type="InterPro" id="IPR016166">
    <property type="entry name" value="FAD-bd_PCMH"/>
</dbReference>
<keyword evidence="2" id="KW-0285">Flavoprotein</keyword>
<comment type="similarity">
    <text evidence="1">Belongs to the oxygen-dependent FAD-linked oxidoreductase family.</text>
</comment>
<evidence type="ECO:0000313" key="7">
    <source>
        <dbReference type="Proteomes" id="UP001595075"/>
    </source>
</evidence>
<dbReference type="Proteomes" id="UP001595075">
    <property type="component" value="Unassembled WGS sequence"/>
</dbReference>
<proteinExistence type="inferred from homology"/>
<keyword evidence="7" id="KW-1185">Reference proteome</keyword>
<gene>
    <name evidence="6" type="ORF">VTL71DRAFT_14044</name>
</gene>
<keyword evidence="4" id="KW-0560">Oxidoreductase</keyword>
<sequence length="511" mass="56010">MASNSEILVQHSFKASPSEGERTVELLAAAAPRCTLLRGTSQYEKARKGFWAADQAACSPFCIYQPTNAQEVSECVKILRKTGCPFAIKSGGHGRCEGESSISRGVLIDLKRLNRIELSDNKKICHVGPGNEWASVYSLLNPQGLTVIGGRASTVGVGGFVISGGISFFSNRHGWGLDNVSSFEVVLGNGDIVQADQTQHADLYKALRGGGANFGIVTSLALDVHPYKGMWGGDIKYELEHGDELVDAFLEYGRDNVRNVDASVILAFVNYKGHWVWHCDIEHLDSSAPSKQSILQKFLDIPSVSNCGPATLIERTDSMSTHYPNGVCNGYWSFCTKVDKRLIKVFMDTWREEVDQILDVGGLDNALANINIVTQNIIDAMSRKGGNALGLAGEEPLLLYLLEPLWTDRAQSHRVWKALRVTAEKTQAEADRLGLYHSYIYLNYANPYQDVYTGYGVEAKEFLLGTSRKYDPEGTFQHQRGAGWHLQGTLISTTGIDPADGVVVKGKGQKL</sequence>
<protein>
    <recommendedName>
        <fullName evidence="5">FAD-binding PCMH-type domain-containing protein</fullName>
    </recommendedName>
</protein>
<organism evidence="6 7">
    <name type="scientific">Oculimacula yallundae</name>
    <dbReference type="NCBI Taxonomy" id="86028"/>
    <lineage>
        <taxon>Eukaryota</taxon>
        <taxon>Fungi</taxon>
        <taxon>Dikarya</taxon>
        <taxon>Ascomycota</taxon>
        <taxon>Pezizomycotina</taxon>
        <taxon>Leotiomycetes</taxon>
        <taxon>Helotiales</taxon>
        <taxon>Ploettnerulaceae</taxon>
        <taxon>Oculimacula</taxon>
    </lineage>
</organism>
<evidence type="ECO:0000256" key="1">
    <source>
        <dbReference type="ARBA" id="ARBA00005466"/>
    </source>
</evidence>
<dbReference type="PANTHER" id="PTHR42973">
    <property type="entry name" value="BINDING OXIDOREDUCTASE, PUTATIVE (AFU_ORTHOLOGUE AFUA_1G17690)-RELATED"/>
    <property type="match status" value="1"/>
</dbReference>
<dbReference type="InterPro" id="IPR016169">
    <property type="entry name" value="FAD-bd_PCMH_sub2"/>
</dbReference>
<keyword evidence="3" id="KW-0274">FAD</keyword>
<dbReference type="PANTHER" id="PTHR42973:SF34">
    <property type="entry name" value="FAD BINDING DOMAIN PROTEIN (AFU_ORTHOLOGUE AFUA_3G02770)"/>
    <property type="match status" value="1"/>
</dbReference>
<evidence type="ECO:0000256" key="2">
    <source>
        <dbReference type="ARBA" id="ARBA00022630"/>
    </source>
</evidence>